<gene>
    <name evidence="5" type="primary">scpB</name>
    <name evidence="5" type="ORF">HW270_04445</name>
</gene>
<dbReference type="Proteomes" id="UP000526307">
    <property type="component" value="Unassembled WGS sequence"/>
</dbReference>
<keyword evidence="2" id="KW-0132">Cell division</keyword>
<dbReference type="InterPro" id="IPR036388">
    <property type="entry name" value="WH-like_DNA-bd_sf"/>
</dbReference>
<organism evidence="5 6">
    <name type="scientific">Mogibacterium timidum</name>
    <dbReference type="NCBI Taxonomy" id="35519"/>
    <lineage>
        <taxon>Bacteria</taxon>
        <taxon>Bacillati</taxon>
        <taxon>Bacillota</taxon>
        <taxon>Clostridia</taxon>
        <taxon>Peptostreptococcales</taxon>
        <taxon>Anaerovoracaceae</taxon>
        <taxon>Mogibacterium</taxon>
    </lineage>
</organism>
<keyword evidence="3" id="KW-0159">Chromosome partition</keyword>
<dbReference type="NCBIfam" id="TIGR00281">
    <property type="entry name" value="SMC-Scp complex subunit ScpB"/>
    <property type="match status" value="1"/>
</dbReference>
<dbReference type="Pfam" id="PF04079">
    <property type="entry name" value="SMC_ScpB"/>
    <property type="match status" value="1"/>
</dbReference>
<name>A0A7Y9B1A8_9FIRM</name>
<dbReference type="SUPFAM" id="SSF46785">
    <property type="entry name" value="Winged helix' DNA-binding domain"/>
    <property type="match status" value="2"/>
</dbReference>
<proteinExistence type="predicted"/>
<dbReference type="RefSeq" id="WP_178978456.1">
    <property type="nucleotide sequence ID" value="NZ_CAUTAN010000005.1"/>
</dbReference>
<dbReference type="PANTHER" id="PTHR34298:SF2">
    <property type="entry name" value="SEGREGATION AND CONDENSATION PROTEIN B"/>
    <property type="match status" value="1"/>
</dbReference>
<dbReference type="AlphaFoldDB" id="A0A7Y9B1A8"/>
<evidence type="ECO:0000313" key="5">
    <source>
        <dbReference type="EMBL" id="NWO23331.1"/>
    </source>
</evidence>
<keyword evidence="6" id="KW-1185">Reference proteome</keyword>
<reference evidence="5 6" key="1">
    <citation type="submission" date="2020-06" db="EMBL/GenBank/DDBJ databases">
        <title>Mogibacterium timidum strain W9173 genomic sequence.</title>
        <authorList>
            <person name="Wade W.G."/>
            <person name="Johnston C.D."/>
            <person name="Chen T."/>
            <person name="Dewhirst F.E."/>
        </authorList>
    </citation>
    <scope>NUCLEOTIDE SEQUENCE [LARGE SCALE GENOMIC DNA]</scope>
    <source>
        <strain evidence="5 6">W9173</strain>
    </source>
</reference>
<dbReference type="GO" id="GO:0051304">
    <property type="term" value="P:chromosome separation"/>
    <property type="evidence" value="ECO:0007669"/>
    <property type="project" value="InterPro"/>
</dbReference>
<dbReference type="Gene3D" id="1.10.10.10">
    <property type="entry name" value="Winged helix-like DNA-binding domain superfamily/Winged helix DNA-binding domain"/>
    <property type="match status" value="2"/>
</dbReference>
<evidence type="ECO:0000256" key="3">
    <source>
        <dbReference type="ARBA" id="ARBA00022829"/>
    </source>
</evidence>
<evidence type="ECO:0000256" key="4">
    <source>
        <dbReference type="ARBA" id="ARBA00023306"/>
    </source>
</evidence>
<keyword evidence="1" id="KW-0963">Cytoplasm</keyword>
<evidence type="ECO:0000256" key="1">
    <source>
        <dbReference type="ARBA" id="ARBA00022490"/>
    </source>
</evidence>
<dbReference type="GO" id="GO:0051301">
    <property type="term" value="P:cell division"/>
    <property type="evidence" value="ECO:0007669"/>
    <property type="project" value="UniProtKB-KW"/>
</dbReference>
<dbReference type="InterPro" id="IPR036390">
    <property type="entry name" value="WH_DNA-bd_sf"/>
</dbReference>
<dbReference type="InterPro" id="IPR005234">
    <property type="entry name" value="ScpB_csome_segregation"/>
</dbReference>
<dbReference type="EMBL" id="JABXYR010000001">
    <property type="protein sequence ID" value="NWO23331.1"/>
    <property type="molecule type" value="Genomic_DNA"/>
</dbReference>
<protein>
    <submittedName>
        <fullName evidence="5">SMC-Scp complex subunit ScpB</fullName>
    </submittedName>
</protein>
<sequence>MYNDKVMKSALESMMFVWGEPLKVKDAAEVLDADKKEIKELLLSLQREYAMRGSGLRIREVDGAFQFVTHGENEIFIEKLCTPVKIRKLSQAALEVLAIIAYRQPVTKSEIDSIRGIKSERVIDGLMNKELVEVAGRSEGVGRPLLYRTTAEFLKKFGFTSINELPDITDFDELQDYDDEDGKAHEQLSINFEGDADSEDK</sequence>
<evidence type="ECO:0000256" key="2">
    <source>
        <dbReference type="ARBA" id="ARBA00022618"/>
    </source>
</evidence>
<dbReference type="PANTHER" id="PTHR34298">
    <property type="entry name" value="SEGREGATION AND CONDENSATION PROTEIN B"/>
    <property type="match status" value="1"/>
</dbReference>
<dbReference type="PIRSF" id="PIRSF019345">
    <property type="entry name" value="ScpB"/>
    <property type="match status" value="1"/>
</dbReference>
<keyword evidence="4" id="KW-0131">Cell cycle</keyword>
<comment type="caution">
    <text evidence="5">The sequence shown here is derived from an EMBL/GenBank/DDBJ whole genome shotgun (WGS) entry which is preliminary data.</text>
</comment>
<accession>A0A7Y9B1A8</accession>
<evidence type="ECO:0000313" key="6">
    <source>
        <dbReference type="Proteomes" id="UP000526307"/>
    </source>
</evidence>